<dbReference type="GO" id="GO:0030337">
    <property type="term" value="F:DNA polymerase processivity factor activity"/>
    <property type="evidence" value="ECO:0007669"/>
    <property type="project" value="UniProtKB-UniRule"/>
</dbReference>
<dbReference type="GO" id="GO:0006272">
    <property type="term" value="P:leading strand elongation"/>
    <property type="evidence" value="ECO:0007669"/>
    <property type="project" value="TreeGrafter"/>
</dbReference>
<proteinExistence type="inferred from homology"/>
<dbReference type="Pfam" id="PF00705">
    <property type="entry name" value="PCNA_N"/>
    <property type="match status" value="1"/>
</dbReference>
<keyword evidence="3 4" id="KW-0238">DNA-binding</keyword>
<comment type="similarity">
    <text evidence="1 4 5">Belongs to the PCNA family.</text>
</comment>
<dbReference type="InterPro" id="IPR000730">
    <property type="entry name" value="Pr_cel_nuc_antig"/>
</dbReference>
<reference evidence="9 10" key="1">
    <citation type="journal article" date="2008" name="Genome Biol.">
        <title>A genomic analysis of the archaeal system Ignicoccus hospitalis-Nanoarchaeum equitans.</title>
        <authorList>
            <person name="Podar M."/>
            <person name="Anderson I."/>
            <person name="Makarova K.S."/>
            <person name="Elkins J.G."/>
            <person name="Ivanova N."/>
            <person name="Wall M.A."/>
            <person name="Lykidis A."/>
            <person name="Mavromatis K."/>
            <person name="Sun H."/>
            <person name="Hudson M.E."/>
            <person name="Chen W."/>
            <person name="Deciu C."/>
            <person name="Hutchison D."/>
            <person name="Eads J.R."/>
            <person name="Anderson A."/>
            <person name="Fernandes F."/>
            <person name="Szeto E."/>
            <person name="Lapidus A."/>
            <person name="Kyrpides N.C."/>
            <person name="Saier M.H.Jr."/>
            <person name="Richardson P.M."/>
            <person name="Rachel R."/>
            <person name="Huber H."/>
            <person name="Eisen J.A."/>
            <person name="Koonin E.V."/>
            <person name="Keller M."/>
            <person name="Stetter K.O."/>
        </authorList>
    </citation>
    <scope>NUCLEOTIDE SEQUENCE [LARGE SCALE GENOMIC DNA]</scope>
    <source>
        <strain evidence="10">KIN4/I / DSM 18386 / JCM 14125</strain>
    </source>
</reference>
<feature type="domain" description="Proliferating cell nuclear antigen PCNA N-terminal" evidence="7">
    <location>
        <begin position="6"/>
        <end position="105"/>
    </location>
</feature>
<dbReference type="GO" id="GO:0003677">
    <property type="term" value="F:DNA binding"/>
    <property type="evidence" value="ECO:0007669"/>
    <property type="project" value="UniProtKB-UniRule"/>
</dbReference>
<dbReference type="HAMAP" id="MF_00317">
    <property type="entry name" value="DNApol_clamp_arch"/>
    <property type="match status" value="1"/>
</dbReference>
<evidence type="ECO:0000256" key="1">
    <source>
        <dbReference type="ARBA" id="ARBA00010462"/>
    </source>
</evidence>
<keyword evidence="10" id="KW-1185">Reference proteome</keyword>
<dbReference type="GeneID" id="5562642"/>
<feature type="domain" description="Proliferating cell nuclear antigen PCNA C-terminal" evidence="8">
    <location>
        <begin position="181"/>
        <end position="245"/>
    </location>
</feature>
<dbReference type="InterPro" id="IPR022649">
    <property type="entry name" value="Pr_cel_nuc_antig_C"/>
</dbReference>
<dbReference type="InterPro" id="IPR046938">
    <property type="entry name" value="DNA_clamp_sf"/>
</dbReference>
<keyword evidence="2 4" id="KW-0235">DNA replication</keyword>
<dbReference type="HOGENOM" id="CLU_043978_1_0_2"/>
<dbReference type="AlphaFoldDB" id="A8AA40"/>
<dbReference type="PhylomeDB" id="A8AA40"/>
<comment type="function">
    <text evidence="4">Sliding clamp subunit that acts as a moving platform for DNA processing. Responsible for tethering the catalytic subunit of DNA polymerase and other proteins to DNA during high-speed replication.</text>
</comment>
<dbReference type="CDD" id="cd00577">
    <property type="entry name" value="PCNA"/>
    <property type="match status" value="1"/>
</dbReference>
<evidence type="ECO:0000256" key="4">
    <source>
        <dbReference type="HAMAP-Rule" id="MF_00317"/>
    </source>
</evidence>
<dbReference type="PRINTS" id="PR00339">
    <property type="entry name" value="PCNACYCLIN"/>
</dbReference>
<dbReference type="STRING" id="453591.Igni_0610"/>
<dbReference type="InterPro" id="IPR022648">
    <property type="entry name" value="Pr_cel_nuc_antig_N"/>
</dbReference>
<dbReference type="NCBIfam" id="NF002221">
    <property type="entry name" value="PRK01115.1-4"/>
    <property type="match status" value="1"/>
</dbReference>
<dbReference type="Gene3D" id="3.70.10.10">
    <property type="match status" value="1"/>
</dbReference>
<dbReference type="GO" id="GO:0006275">
    <property type="term" value="P:regulation of DNA replication"/>
    <property type="evidence" value="ECO:0007669"/>
    <property type="project" value="UniProtKB-UniRule"/>
</dbReference>
<evidence type="ECO:0000256" key="5">
    <source>
        <dbReference type="RuleBase" id="RU003671"/>
    </source>
</evidence>
<evidence type="ECO:0000313" key="10">
    <source>
        <dbReference type="Proteomes" id="UP000000262"/>
    </source>
</evidence>
<evidence type="ECO:0000256" key="2">
    <source>
        <dbReference type="ARBA" id="ARBA00022705"/>
    </source>
</evidence>
<organism evidence="9 10">
    <name type="scientific">Ignicoccus hospitalis (strain KIN4/I / DSM 18386 / JCM 14125)</name>
    <dbReference type="NCBI Taxonomy" id="453591"/>
    <lineage>
        <taxon>Archaea</taxon>
        <taxon>Thermoproteota</taxon>
        <taxon>Thermoprotei</taxon>
        <taxon>Desulfurococcales</taxon>
        <taxon>Desulfurococcaceae</taxon>
        <taxon>Ignicoccus</taxon>
    </lineage>
</organism>
<dbReference type="Proteomes" id="UP000000262">
    <property type="component" value="Chromosome"/>
</dbReference>
<evidence type="ECO:0000256" key="6">
    <source>
        <dbReference type="RuleBase" id="RU003673"/>
    </source>
</evidence>
<protein>
    <recommendedName>
        <fullName evidence="4">DNA polymerase sliding clamp</fullName>
    </recommendedName>
    <alternativeName>
        <fullName evidence="4">Proliferating cell nuclear antigen homolog</fullName>
        <shortName evidence="4">PCNA</shortName>
    </alternativeName>
</protein>
<accession>A8AA40</accession>
<dbReference type="KEGG" id="iho:Igni_0610"/>
<name>A8AA40_IGNH4</name>
<sequence length="248" mass="27151">MKIVYPEAKIFQSLVDAIGKIVDEVALVAKPEGVEMKAIDPAQVVMIRIYIPADAFSEYEVEEEESLGFNIGDILKFFKRAKKGYKLELGSEAEGSKIRIVLEGALIKKYVIPNLEVVSEELPDLSNLDFKVKALLLASVIKEAIKDIEAVSDVMIVEAPDADNLYLKGAGVAEAVTRVSRASSALLELEVEEPSKAAYDLTYLKHIVGITKVSDNVEVRFGTDMPLYLKFNILAGGEAEYVVAPQAL</sequence>
<evidence type="ECO:0000256" key="3">
    <source>
        <dbReference type="ARBA" id="ARBA00023125"/>
    </source>
</evidence>
<dbReference type="eggNOG" id="arCOG00488">
    <property type="taxonomic scope" value="Archaea"/>
</dbReference>
<dbReference type="RefSeq" id="WP_011998644.1">
    <property type="nucleotide sequence ID" value="NC_009776.1"/>
</dbReference>
<evidence type="ECO:0000259" key="8">
    <source>
        <dbReference type="Pfam" id="PF02747"/>
    </source>
</evidence>
<dbReference type="Pfam" id="PF02747">
    <property type="entry name" value="PCNA_C"/>
    <property type="match status" value="1"/>
</dbReference>
<dbReference type="PANTHER" id="PTHR11352">
    <property type="entry name" value="PROLIFERATING CELL NUCLEAR ANTIGEN"/>
    <property type="match status" value="1"/>
</dbReference>
<evidence type="ECO:0000313" key="9">
    <source>
        <dbReference type="EMBL" id="ABU81792.1"/>
    </source>
</evidence>
<dbReference type="PANTHER" id="PTHR11352:SF0">
    <property type="entry name" value="PROLIFERATING CELL NUCLEAR ANTIGEN"/>
    <property type="match status" value="1"/>
</dbReference>
<gene>
    <name evidence="4" type="primary">pcn</name>
    <name evidence="9" type="ordered locus">Igni_0610</name>
</gene>
<dbReference type="EMBL" id="CP000816">
    <property type="protein sequence ID" value="ABU81792.1"/>
    <property type="molecule type" value="Genomic_DNA"/>
</dbReference>
<comment type="subunit">
    <text evidence="4">Homotrimer. The subunits circularize to form a toroid; DNA passes through its center. Replication factor C (RFC) is required to load the toroid on the DNA.</text>
</comment>
<evidence type="ECO:0000259" key="7">
    <source>
        <dbReference type="Pfam" id="PF00705"/>
    </source>
</evidence>
<dbReference type="SUPFAM" id="SSF55979">
    <property type="entry name" value="DNA clamp"/>
    <property type="match status" value="2"/>
</dbReference>
<dbReference type="OrthoDB" id="14749at2157"/>
<comment type="function">
    <text evidence="6">Sliding clamp subunit. Responsible for tethering the catalytic subunit of DNA polymerase to DNA during high-speed replication.</text>
</comment>